<dbReference type="PANTHER" id="PTHR37422">
    <property type="entry name" value="TEICHURONIC ACID BIOSYNTHESIS PROTEIN TUAE"/>
    <property type="match status" value="1"/>
</dbReference>
<name>A0A0H4PDQ4_9BACT</name>
<dbReference type="Proteomes" id="UP000036520">
    <property type="component" value="Chromosome"/>
</dbReference>
<proteinExistence type="predicted"/>
<feature type="transmembrane region" description="Helical" evidence="1">
    <location>
        <begin position="118"/>
        <end position="137"/>
    </location>
</feature>
<dbReference type="PANTHER" id="PTHR37422:SF13">
    <property type="entry name" value="LIPOPOLYSACCHARIDE BIOSYNTHESIS PROTEIN PA4999-RELATED"/>
    <property type="match status" value="1"/>
</dbReference>
<evidence type="ECO:0000313" key="3">
    <source>
        <dbReference type="Proteomes" id="UP000036520"/>
    </source>
</evidence>
<feature type="transmembrane region" description="Helical" evidence="1">
    <location>
        <begin position="92"/>
        <end position="112"/>
    </location>
</feature>
<dbReference type="EMBL" id="CP012040">
    <property type="protein sequence ID" value="AKP52379.1"/>
    <property type="molecule type" value="Genomic_DNA"/>
</dbReference>
<feature type="transmembrane region" description="Helical" evidence="1">
    <location>
        <begin position="432"/>
        <end position="452"/>
    </location>
</feature>
<evidence type="ECO:0008006" key="4">
    <source>
        <dbReference type="Google" id="ProtNLM"/>
    </source>
</evidence>
<dbReference type="RefSeq" id="WP_240477810.1">
    <property type="nucleotide sequence ID" value="NZ_CP012040.1"/>
</dbReference>
<feature type="transmembrane region" description="Helical" evidence="1">
    <location>
        <begin position="149"/>
        <end position="167"/>
    </location>
</feature>
<organism evidence="2 3">
    <name type="scientific">Cyclobacterium amurskyense</name>
    <dbReference type="NCBI Taxonomy" id="320787"/>
    <lineage>
        <taxon>Bacteria</taxon>
        <taxon>Pseudomonadati</taxon>
        <taxon>Bacteroidota</taxon>
        <taxon>Cytophagia</taxon>
        <taxon>Cytophagales</taxon>
        <taxon>Cyclobacteriaceae</taxon>
        <taxon>Cyclobacterium</taxon>
    </lineage>
</organism>
<protein>
    <recommendedName>
        <fullName evidence="4">O-antigen polymerase</fullName>
    </recommendedName>
</protein>
<dbReference type="AlphaFoldDB" id="A0A0H4PDQ4"/>
<dbReference type="InterPro" id="IPR051533">
    <property type="entry name" value="WaaL-like"/>
</dbReference>
<feature type="transmembrane region" description="Helical" evidence="1">
    <location>
        <begin position="268"/>
        <end position="285"/>
    </location>
</feature>
<feature type="transmembrane region" description="Helical" evidence="1">
    <location>
        <begin position="245"/>
        <end position="262"/>
    </location>
</feature>
<reference evidence="2 3" key="1">
    <citation type="submission" date="2015-07" db="EMBL/GenBank/DDBJ databases">
        <authorList>
            <person name="Kim K.M."/>
        </authorList>
    </citation>
    <scope>NUCLEOTIDE SEQUENCE [LARGE SCALE GENOMIC DNA]</scope>
    <source>
        <strain evidence="2 3">KCTC 12363</strain>
    </source>
</reference>
<evidence type="ECO:0000313" key="2">
    <source>
        <dbReference type="EMBL" id="AKP52379.1"/>
    </source>
</evidence>
<sequence length="466" mass="52397">MLFLLVLLYVIPLFLIAVYKIVVKGKWEWVIFFFILYLPFYITILSIVYQSTGSVLLVNVFQYLKELMLLLAGISWLVYQRNVFEYTFRIQLIDKLFLAFYLLCFVFLIAPIGSADFITKAIYFKNVLIMGLLYFFGRNTTLRDGEYRNLFLILIFLFIAAFGVNIFETLIQTHSQNLTGYALYNSVINNTEPSGNYGLTWSFETQTTGMRLASFFSNPLELASSCLLGFSVGLIGYLTSKREQSWVFILMMLATIGSLFSAASRASFASFFIQLSFIAIIFRLYGLIKIGIALFVSLVSYIIFFASDELYYFVIDTLTFENASSLGHVVAWFEALDQMIVAPLGSGLATSGNASTVTDELRIGGENQFLIFGVQLGVLGMLLYTAILATGIWTAVKAFKIADNTHLARIAFIGATTKVGLLLPLFTANAELYAFVSWISWWMIGLSVKTYISCSFNQNSIVESNS</sequence>
<feature type="transmembrane region" description="Helical" evidence="1">
    <location>
        <begin position="369"/>
        <end position="395"/>
    </location>
</feature>
<feature type="transmembrane region" description="Helical" evidence="1">
    <location>
        <begin position="292"/>
        <end position="314"/>
    </location>
</feature>
<dbReference type="KEGG" id="camu:CA2015_2974"/>
<gene>
    <name evidence="2" type="ORF">CA2015_2974</name>
</gene>
<dbReference type="PATRIC" id="fig|320787.5.peg.3253"/>
<evidence type="ECO:0000256" key="1">
    <source>
        <dbReference type="SAM" id="Phobius"/>
    </source>
</evidence>
<feature type="transmembrane region" description="Helical" evidence="1">
    <location>
        <begin position="29"/>
        <end position="49"/>
    </location>
</feature>
<dbReference type="STRING" id="320787.CA2015_2974"/>
<accession>A0A0H4PDQ4</accession>
<keyword evidence="1" id="KW-0812">Transmembrane</keyword>
<feature type="transmembrane region" description="Helical" evidence="1">
    <location>
        <begin position="61"/>
        <end position="80"/>
    </location>
</feature>
<keyword evidence="1" id="KW-1133">Transmembrane helix</keyword>
<feature type="transmembrane region" description="Helical" evidence="1">
    <location>
        <begin position="220"/>
        <end position="238"/>
    </location>
</feature>
<keyword evidence="1" id="KW-0472">Membrane</keyword>
<feature type="transmembrane region" description="Helical" evidence="1">
    <location>
        <begin position="407"/>
        <end position="426"/>
    </location>
</feature>
<keyword evidence="3" id="KW-1185">Reference proteome</keyword>
<feature type="transmembrane region" description="Helical" evidence="1">
    <location>
        <begin position="6"/>
        <end position="22"/>
    </location>
</feature>